<dbReference type="EMBL" id="LN868939">
    <property type="protein sequence ID" value="CRY84080.1"/>
    <property type="molecule type" value="Genomic_DNA"/>
</dbReference>
<dbReference type="KEGG" id="nfr:ERS450000_05849"/>
<dbReference type="RefSeq" id="WP_060594879.1">
    <property type="nucleotide sequence ID" value="NZ_CP031418.1"/>
</dbReference>
<evidence type="ECO:0000313" key="3">
    <source>
        <dbReference type="EMBL" id="CRY84080.1"/>
    </source>
</evidence>
<protein>
    <submittedName>
        <fullName evidence="3">Uncharacterized protein</fullName>
    </submittedName>
</protein>
<keyword evidence="2" id="KW-0812">Transmembrane</keyword>
<gene>
    <name evidence="3" type="ORF">ERS450000_05849</name>
</gene>
<name>A0A0H5P8E7_NOCFR</name>
<sequence>MPSSKNRRRDGKNPRPDQAAGPRLQPAAGCEKCHAPGYPALARTDTAPLRLLEVATAASGDPAGSAHETDPAGGAPVAVMVADLVALALILTTFVAIVLCASPSAAVISALGAAIAVAFRAWRKRANAR</sequence>
<feature type="compositionally biased region" description="Basic residues" evidence="1">
    <location>
        <begin position="1"/>
        <end position="10"/>
    </location>
</feature>
<evidence type="ECO:0000256" key="1">
    <source>
        <dbReference type="SAM" id="MobiDB-lite"/>
    </source>
</evidence>
<evidence type="ECO:0000313" key="4">
    <source>
        <dbReference type="Proteomes" id="UP000057820"/>
    </source>
</evidence>
<keyword evidence="2" id="KW-1133">Transmembrane helix</keyword>
<dbReference type="AlphaFoldDB" id="A0A0H5P8E7"/>
<feature type="transmembrane region" description="Helical" evidence="2">
    <location>
        <begin position="77"/>
        <end position="99"/>
    </location>
</feature>
<accession>A0A0H5P8E7</accession>
<evidence type="ECO:0000256" key="2">
    <source>
        <dbReference type="SAM" id="Phobius"/>
    </source>
</evidence>
<organism evidence="3 4">
    <name type="scientific">Nocardia farcinica</name>
    <dbReference type="NCBI Taxonomy" id="37329"/>
    <lineage>
        <taxon>Bacteria</taxon>
        <taxon>Bacillati</taxon>
        <taxon>Actinomycetota</taxon>
        <taxon>Actinomycetes</taxon>
        <taxon>Mycobacteriales</taxon>
        <taxon>Nocardiaceae</taxon>
        <taxon>Nocardia</taxon>
    </lineage>
</organism>
<keyword evidence="2" id="KW-0472">Membrane</keyword>
<proteinExistence type="predicted"/>
<feature type="region of interest" description="Disordered" evidence="1">
    <location>
        <begin position="1"/>
        <end position="30"/>
    </location>
</feature>
<feature type="transmembrane region" description="Helical" evidence="2">
    <location>
        <begin position="105"/>
        <end position="122"/>
    </location>
</feature>
<keyword evidence="3" id="KW-0614">Plasmid</keyword>
<dbReference type="Proteomes" id="UP000057820">
    <property type="component" value="Plasmid 2"/>
</dbReference>
<geneLocation type="plasmid" evidence="3">
    <name>2</name>
</geneLocation>
<reference evidence="4" key="1">
    <citation type="submission" date="2015-03" db="EMBL/GenBank/DDBJ databases">
        <authorList>
            <consortium name="Pathogen Informatics"/>
        </authorList>
    </citation>
    <scope>NUCLEOTIDE SEQUENCE [LARGE SCALE GENOMIC DNA]</scope>
    <source>
        <strain evidence="4">NCTC11134</strain>
        <plasmid evidence="4">2</plasmid>
    </source>
</reference>